<keyword evidence="6" id="KW-1003">Cell membrane</keyword>
<reference evidence="13 15" key="1">
    <citation type="submission" date="2015-11" db="EMBL/GenBank/DDBJ databases">
        <title>Genomic analysis of 38 Legionella species identifies large and diverse effector repertoires.</title>
        <authorList>
            <person name="Burstein D."/>
            <person name="Amaro F."/>
            <person name="Zusman T."/>
            <person name="Lifshitz Z."/>
            <person name="Cohen O."/>
            <person name="Gilbert J.A."/>
            <person name="Pupko T."/>
            <person name="Shuman H.A."/>
            <person name="Segal G."/>
        </authorList>
    </citation>
    <scope>NUCLEOTIDE SEQUENCE [LARGE SCALE GENOMIC DNA]</scope>
    <source>
        <strain evidence="13 15">WO-44C</strain>
    </source>
</reference>
<comment type="subunit">
    <text evidence="11">Component of the lipopolysaccharide transport and assembly complex. The LptBFG transporter is composed of two ATP-binding proteins (LptB) and two transmembrane proteins (LptF and LptG).</text>
</comment>
<name>A0A0W0TKZ1_9GAMM</name>
<keyword evidence="5" id="KW-0813">Transport</keyword>
<feature type="transmembrane region" description="Helical" evidence="12">
    <location>
        <begin position="103"/>
        <end position="125"/>
    </location>
</feature>
<evidence type="ECO:0000256" key="12">
    <source>
        <dbReference type="SAM" id="Phobius"/>
    </source>
</evidence>
<proteinExistence type="inferred from homology"/>
<dbReference type="RefSeq" id="WP_058446545.1">
    <property type="nucleotide sequence ID" value="NZ_CAAAHT010000001.1"/>
</dbReference>
<evidence type="ECO:0000313" key="13">
    <source>
        <dbReference type="EMBL" id="KTC96286.1"/>
    </source>
</evidence>
<evidence type="ECO:0000256" key="9">
    <source>
        <dbReference type="ARBA" id="ARBA00022989"/>
    </source>
</evidence>
<evidence type="ECO:0000256" key="5">
    <source>
        <dbReference type="ARBA" id="ARBA00022448"/>
    </source>
</evidence>
<dbReference type="InterPro" id="IPR005495">
    <property type="entry name" value="LptG/LptF_permease"/>
</dbReference>
<dbReference type="AlphaFoldDB" id="A0A0W0TKZ1"/>
<dbReference type="Proteomes" id="UP000251942">
    <property type="component" value="Unassembled WGS sequence"/>
</dbReference>
<dbReference type="EMBL" id="LNYB01000081">
    <property type="protein sequence ID" value="KTC96286.1"/>
    <property type="molecule type" value="Genomic_DNA"/>
</dbReference>
<dbReference type="GO" id="GO:0015920">
    <property type="term" value="P:lipopolysaccharide transport"/>
    <property type="evidence" value="ECO:0007669"/>
    <property type="project" value="TreeGrafter"/>
</dbReference>
<keyword evidence="9 12" id="KW-1133">Transmembrane helix</keyword>
<dbReference type="GO" id="GO:0055085">
    <property type="term" value="P:transmembrane transport"/>
    <property type="evidence" value="ECO:0007669"/>
    <property type="project" value="InterPro"/>
</dbReference>
<evidence type="ECO:0000313" key="15">
    <source>
        <dbReference type="Proteomes" id="UP000054698"/>
    </source>
</evidence>
<evidence type="ECO:0000313" key="16">
    <source>
        <dbReference type="Proteomes" id="UP000251942"/>
    </source>
</evidence>
<organism evidence="13 15">
    <name type="scientific">Legionella feeleii</name>
    <dbReference type="NCBI Taxonomy" id="453"/>
    <lineage>
        <taxon>Bacteria</taxon>
        <taxon>Pseudomonadati</taxon>
        <taxon>Pseudomonadota</taxon>
        <taxon>Gammaproteobacteria</taxon>
        <taxon>Legionellales</taxon>
        <taxon>Legionellaceae</taxon>
        <taxon>Legionella</taxon>
    </lineage>
</organism>
<evidence type="ECO:0000256" key="3">
    <source>
        <dbReference type="ARBA" id="ARBA00007725"/>
    </source>
</evidence>
<evidence type="ECO:0000256" key="7">
    <source>
        <dbReference type="ARBA" id="ARBA00022519"/>
    </source>
</evidence>
<dbReference type="STRING" id="453.Lfee_2084"/>
<dbReference type="Proteomes" id="UP000054698">
    <property type="component" value="Unassembled WGS sequence"/>
</dbReference>
<dbReference type="PANTHER" id="PTHR33529:SF7">
    <property type="entry name" value="LIPOPOLYSACCHARIDE EXPORT SYSTEM PERMEASE PROTEIN LPTF"/>
    <property type="match status" value="1"/>
</dbReference>
<dbReference type="NCBIfam" id="TIGR04407">
    <property type="entry name" value="LptF_YjgP"/>
    <property type="match status" value="1"/>
</dbReference>
<keyword evidence="15" id="KW-1185">Reference proteome</keyword>
<sequence length="359" mass="40678">MLIFRYLAKEVFVTLASLTTILLLIFMSNQFVRYLNRAASGQIPGMIIMKLMMLELPNLMGLLLPLGFYVALLIAYGRLYAESEMTVLQACGYGPSQLLRHSFVMAAVVSVLVGIIMIWASPVIATERAKLLRTTGIQTAIQMIVPGRFRALSEGRQIFYVESMNREHSKAQQVFLARQVVKDNHLQWDILLAERAFAETDPTTLENYIVLQQGSEYEGMPGKADFQVSEFDQYKARLPHPVVEIEKDIRTTDTASLLPFNNPDKRKAAELQWRLSVPIMVLTLTLVAVPLSRVNPRAGKYAKLLPAIVLYIVYANFIFVSRDWLIAGKVPLWFGMWWLHFAVAGIGLLLIWRNQVKLS</sequence>
<evidence type="ECO:0000256" key="2">
    <source>
        <dbReference type="ARBA" id="ARBA00004429"/>
    </source>
</evidence>
<keyword evidence="8 12" id="KW-0812">Transmembrane</keyword>
<protein>
    <recommendedName>
        <fullName evidence="4">Lipopolysaccharide export system permease protein LptF</fullName>
    </recommendedName>
</protein>
<gene>
    <name evidence="14" type="primary">lptF</name>
    <name evidence="13" type="ORF">Lfee_2084</name>
    <name evidence="14" type="ORF">NCTC12022_03360</name>
</gene>
<comment type="subcellular location">
    <subcellularLocation>
        <location evidence="2">Cell inner membrane</location>
        <topology evidence="2">Multi-pass membrane protein</topology>
    </subcellularLocation>
</comment>
<dbReference type="Pfam" id="PF03739">
    <property type="entry name" value="LptF_LptG"/>
    <property type="match status" value="1"/>
</dbReference>
<evidence type="ECO:0000313" key="14">
    <source>
        <dbReference type="EMBL" id="SPX62598.1"/>
    </source>
</evidence>
<dbReference type="OrthoDB" id="9778062at2"/>
<comment type="similarity">
    <text evidence="3">Belongs to the LptF/LptG family.</text>
</comment>
<dbReference type="PATRIC" id="fig|453.4.peg.2284"/>
<feature type="transmembrane region" description="Helical" evidence="12">
    <location>
        <begin position="304"/>
        <end position="320"/>
    </location>
</feature>
<dbReference type="GO" id="GO:0043190">
    <property type="term" value="C:ATP-binding cassette (ABC) transporter complex"/>
    <property type="evidence" value="ECO:0007669"/>
    <property type="project" value="InterPro"/>
</dbReference>
<reference evidence="14 16" key="2">
    <citation type="submission" date="2018-06" db="EMBL/GenBank/DDBJ databases">
        <authorList>
            <consortium name="Pathogen Informatics"/>
            <person name="Doyle S."/>
        </authorList>
    </citation>
    <scope>NUCLEOTIDE SEQUENCE [LARGE SCALE GENOMIC DNA]</scope>
    <source>
        <strain evidence="14 16">NCTC12022</strain>
    </source>
</reference>
<feature type="transmembrane region" description="Helical" evidence="12">
    <location>
        <begin position="332"/>
        <end position="352"/>
    </location>
</feature>
<keyword evidence="7" id="KW-0997">Cell inner membrane</keyword>
<dbReference type="PANTHER" id="PTHR33529">
    <property type="entry name" value="SLR0882 PROTEIN-RELATED"/>
    <property type="match status" value="1"/>
</dbReference>
<feature type="transmembrane region" description="Helical" evidence="12">
    <location>
        <begin position="56"/>
        <end position="76"/>
    </location>
</feature>
<evidence type="ECO:0000256" key="6">
    <source>
        <dbReference type="ARBA" id="ARBA00022475"/>
    </source>
</evidence>
<evidence type="ECO:0000256" key="11">
    <source>
        <dbReference type="ARBA" id="ARBA00026081"/>
    </source>
</evidence>
<dbReference type="InterPro" id="IPR030922">
    <property type="entry name" value="LptF"/>
</dbReference>
<dbReference type="EMBL" id="UASS01000039">
    <property type="protein sequence ID" value="SPX62598.1"/>
    <property type="molecule type" value="Genomic_DNA"/>
</dbReference>
<evidence type="ECO:0000256" key="10">
    <source>
        <dbReference type="ARBA" id="ARBA00023136"/>
    </source>
</evidence>
<evidence type="ECO:0000256" key="1">
    <source>
        <dbReference type="ARBA" id="ARBA00002265"/>
    </source>
</evidence>
<accession>A0A0W0TKZ1</accession>
<evidence type="ECO:0000256" key="4">
    <source>
        <dbReference type="ARBA" id="ARBA00014213"/>
    </source>
</evidence>
<evidence type="ECO:0000256" key="8">
    <source>
        <dbReference type="ARBA" id="ARBA00022692"/>
    </source>
</evidence>
<feature type="transmembrane region" description="Helical" evidence="12">
    <location>
        <begin position="12"/>
        <end position="35"/>
    </location>
</feature>
<comment type="function">
    <text evidence="1">Part of the ABC transporter complex LptBFG involved in the translocation of lipopolysaccharide (LPS) from the inner membrane to the outer membrane.</text>
</comment>
<keyword evidence="10 12" id="KW-0472">Membrane</keyword>